<dbReference type="AlphaFoldDB" id="A0A7X5AU30"/>
<dbReference type="EMBL" id="WXWW01000181">
    <property type="protein sequence ID" value="NAW65986.1"/>
    <property type="molecule type" value="Genomic_DNA"/>
</dbReference>
<keyword evidence="1" id="KW-0812">Transmembrane</keyword>
<gene>
    <name evidence="2" type="ORF">CAG72_12235</name>
</gene>
<feature type="non-terminal residue" evidence="2">
    <location>
        <position position="35"/>
    </location>
</feature>
<accession>A0A7X5AU30</accession>
<proteinExistence type="predicted"/>
<keyword evidence="1" id="KW-1133">Transmembrane helix</keyword>
<sequence>MKKIDGVKHELNPMSLVALVLSFVSLALVTSLFFI</sequence>
<comment type="caution">
    <text evidence="2">The sequence shown here is derived from an EMBL/GenBank/DDBJ whole genome shotgun (WGS) entry which is preliminary data.</text>
</comment>
<feature type="transmembrane region" description="Helical" evidence="1">
    <location>
        <begin position="12"/>
        <end position="34"/>
    </location>
</feature>
<protein>
    <submittedName>
        <fullName evidence="2">Ion transporter</fullName>
    </submittedName>
</protein>
<evidence type="ECO:0000313" key="3">
    <source>
        <dbReference type="Proteomes" id="UP000465712"/>
    </source>
</evidence>
<organism evidence="2 3">
    <name type="scientific">Photobacterium halotolerans</name>
    <dbReference type="NCBI Taxonomy" id="265726"/>
    <lineage>
        <taxon>Bacteria</taxon>
        <taxon>Pseudomonadati</taxon>
        <taxon>Pseudomonadota</taxon>
        <taxon>Gammaproteobacteria</taxon>
        <taxon>Vibrionales</taxon>
        <taxon>Vibrionaceae</taxon>
        <taxon>Photobacterium</taxon>
    </lineage>
</organism>
<evidence type="ECO:0000313" key="2">
    <source>
        <dbReference type="EMBL" id="NAW65986.1"/>
    </source>
</evidence>
<name>A0A7X5AU30_9GAMM</name>
<reference evidence="2 3" key="1">
    <citation type="submission" date="2017-05" db="EMBL/GenBank/DDBJ databases">
        <title>High clonality and local adaptation shapes Vibrionaceae linages within an endangered oasis.</title>
        <authorList>
            <person name="Vazquez-Rosas-Landa M."/>
        </authorList>
    </citation>
    <scope>NUCLEOTIDE SEQUENCE [LARGE SCALE GENOMIC DNA]</scope>
    <source>
        <strain evidence="2 3">P46_P4S1P180</strain>
    </source>
</reference>
<dbReference type="Proteomes" id="UP000465712">
    <property type="component" value="Unassembled WGS sequence"/>
</dbReference>
<evidence type="ECO:0000256" key="1">
    <source>
        <dbReference type="SAM" id="Phobius"/>
    </source>
</evidence>
<keyword evidence="1" id="KW-0472">Membrane</keyword>